<protein>
    <submittedName>
        <fullName evidence="3">Dihydrolipoyllysine-residue succinyltransferase</fullName>
        <ecNumber evidence="3">2.3.1.61</ecNumber>
    </submittedName>
</protein>
<reference evidence="5" key="1">
    <citation type="submission" date="2015-07" db="EMBL/GenBank/DDBJ databases">
        <title>Nocardia seriolae U-1 whole genome shotgun sequence.</title>
        <authorList>
            <person name="Imajoh M."/>
            <person name="Fukumoto Y."/>
            <person name="Sukeda M."/>
            <person name="Yamane J."/>
            <person name="Yamasaki K."/>
            <person name="Shimizu M."/>
            <person name="Ohnishi K."/>
            <person name="Oshima S."/>
        </authorList>
    </citation>
    <scope>NUCLEOTIDE SEQUENCE [LARGE SCALE GENOMIC DNA]</scope>
    <source>
        <strain evidence="5">U-1</strain>
    </source>
</reference>
<gene>
    <name evidence="3" type="ORF">NS506_06141</name>
    <name evidence="4" type="ORF">NSK11_contig00175-0005</name>
</gene>
<feature type="region of interest" description="Disordered" evidence="1">
    <location>
        <begin position="1"/>
        <end position="22"/>
    </location>
</feature>
<keyword evidence="2" id="KW-0812">Transmembrane</keyword>
<dbReference type="KEGG" id="nsr:NS506_06141"/>
<evidence type="ECO:0000313" key="3">
    <source>
        <dbReference type="EMBL" id="APB00178.1"/>
    </source>
</evidence>
<evidence type="ECO:0000256" key="2">
    <source>
        <dbReference type="SAM" id="Phobius"/>
    </source>
</evidence>
<organism evidence="3 6">
    <name type="scientific">Nocardia seriolae</name>
    <dbReference type="NCBI Taxonomy" id="37332"/>
    <lineage>
        <taxon>Bacteria</taxon>
        <taxon>Bacillati</taxon>
        <taxon>Actinomycetota</taxon>
        <taxon>Actinomycetes</taxon>
        <taxon>Mycobacteriales</taxon>
        <taxon>Nocardiaceae</taxon>
        <taxon>Nocardia</taxon>
    </lineage>
</organism>
<dbReference type="Proteomes" id="UP000180166">
    <property type="component" value="Chromosome"/>
</dbReference>
<dbReference type="EMBL" id="CP017839">
    <property type="protein sequence ID" value="APB00178.1"/>
    <property type="molecule type" value="Genomic_DNA"/>
</dbReference>
<keyword evidence="3" id="KW-0808">Transferase</keyword>
<reference evidence="3 6" key="3">
    <citation type="submission" date="2016-10" db="EMBL/GenBank/DDBJ databases">
        <title>Genome sequence of Nocardia seriolae strain EM150506, isolated from Anguila japonica.</title>
        <authorList>
            <person name="Han H.-J."/>
        </authorList>
    </citation>
    <scope>NUCLEOTIDE SEQUENCE [LARGE SCALE GENOMIC DNA]</scope>
    <source>
        <strain evidence="3 6">EM150506</strain>
    </source>
</reference>
<dbReference type="EMBL" id="BBYQ01000175">
    <property type="protein sequence ID" value="GAP32708.1"/>
    <property type="molecule type" value="Genomic_DNA"/>
</dbReference>
<accession>A0ABC8B1X1</accession>
<dbReference type="GO" id="GO:0004149">
    <property type="term" value="F:dihydrolipoyllysine-residue succinyltransferase activity"/>
    <property type="evidence" value="ECO:0007669"/>
    <property type="project" value="UniProtKB-EC"/>
</dbReference>
<evidence type="ECO:0000256" key="1">
    <source>
        <dbReference type="SAM" id="MobiDB-lite"/>
    </source>
</evidence>
<evidence type="ECO:0000313" key="6">
    <source>
        <dbReference type="Proteomes" id="UP000180166"/>
    </source>
</evidence>
<keyword evidence="5" id="KW-1185">Reference proteome</keyword>
<sequence length="526" mass="56410">MPTWSNNPAAAPAGATGTPAPATAPLNTAAAFAFAPAPAAPAPPAPAAPAPATAPASARYSAATRYLCVAVHLNSRFARAVIEHVLEEPRLAITRSPGVDPVTVCLHAVAASRRQAVRDGALVGALAVAMYGVSGLQIPLLGLAVLLAWTAVFAESYVASWGTVAHGLRKDNFANTSPPPAPTDRVRQQIARVTAAATGNVTVYRGYNPFGGHGWIRTGWSLALDTTKPQNTAKSIVPFTAAELNARLDAELSRLDIPNLTVGNRLLVNGSDVHDDLRFVPDPYGAPVAWTDQATLASLMTYPEDRARPYLTVEIICWDGELVWSAFVRLVVNDTSLFVETNYTVLPPFRPAYYTMDDLLARPTAGQIVRLAWRCAIHLPRAFLECIPGVSSHLLVGLHCWRKDRWERRVIRELSRFHHGALFSPREAAANGDSNGVTYHRYFQSLDEQMVMKIVDKRIFNTLIEFLASKNIDPDELKRRSEQIINASISVGGNLTSIGGNVSMVNSALGGSSATATVSSPPGSSS</sequence>
<dbReference type="RefSeq" id="WP_045439950.1">
    <property type="nucleotide sequence ID" value="NZ_AP028459.1"/>
</dbReference>
<evidence type="ECO:0000313" key="5">
    <source>
        <dbReference type="Proteomes" id="UP000037179"/>
    </source>
</evidence>
<dbReference type="AlphaFoldDB" id="A0ABC8B1X1"/>
<feature type="compositionally biased region" description="Low complexity" evidence="1">
    <location>
        <begin position="7"/>
        <end position="22"/>
    </location>
</feature>
<keyword evidence="3" id="KW-0012">Acyltransferase</keyword>
<name>A0ABC8B1X1_9NOCA</name>
<dbReference type="Proteomes" id="UP000037179">
    <property type="component" value="Unassembled WGS sequence"/>
</dbReference>
<keyword evidence="2" id="KW-0472">Membrane</keyword>
<dbReference type="EC" id="2.3.1.61" evidence="3"/>
<evidence type="ECO:0000313" key="4">
    <source>
        <dbReference type="EMBL" id="GAP32708.1"/>
    </source>
</evidence>
<proteinExistence type="predicted"/>
<reference evidence="4 5" key="2">
    <citation type="journal article" date="2016" name="Genome Announc.">
        <title>Draft Genome Sequence of Erythromycin- and Oxytetracycline-Sensitive Nocardia seriolae Strain U-1 (NBRC 110359).</title>
        <authorList>
            <person name="Imajoh M."/>
            <person name="Sukeda M."/>
            <person name="Shimizu M."/>
            <person name="Yamane J."/>
            <person name="Ohnishi K."/>
            <person name="Oshima S."/>
        </authorList>
    </citation>
    <scope>NUCLEOTIDE SEQUENCE [LARGE SCALE GENOMIC DNA]</scope>
    <source>
        <strain evidence="4 5">U-1</strain>
    </source>
</reference>
<feature type="transmembrane region" description="Helical" evidence="2">
    <location>
        <begin position="122"/>
        <end position="149"/>
    </location>
</feature>
<keyword evidence="2" id="KW-1133">Transmembrane helix</keyword>